<comment type="caution">
    <text evidence="3">The sequence shown here is derived from an EMBL/GenBank/DDBJ whole genome shotgun (WGS) entry which is preliminary data.</text>
</comment>
<dbReference type="Proteomes" id="UP000070328">
    <property type="component" value="Unassembled WGS sequence"/>
</dbReference>
<evidence type="ECO:0000256" key="1">
    <source>
        <dbReference type="SAM" id="MobiDB-lite"/>
    </source>
</evidence>
<evidence type="ECO:0000256" key="2">
    <source>
        <dbReference type="SAM" id="SignalP"/>
    </source>
</evidence>
<protein>
    <submittedName>
        <fullName evidence="3">Uncharacterized protein</fullName>
    </submittedName>
</protein>
<feature type="chain" id="PRO_5007802648" evidence="2">
    <location>
        <begin position="19"/>
        <end position="396"/>
    </location>
</feature>
<keyword evidence="4" id="KW-1185">Reference proteome</keyword>
<sequence>MKFATVLGLLSLATAVTAKHYCFGGCVKCYCGDIQYDDHRCSMCSCNHNAYKSDDPNNKQGNCDQPGGFHLGFQLPLAPVGCFLEYAAVDGLEFDCRSQRHRPSYRRDGKEAELERTRPRSPRTIASSAHPNLYRQDEHPSAYVHQTPTMVAITLPLLAALAATPSQLSIVCARFKESLDPWAPVAASTYLYSKGGVPQMNDTVQHSSFRSYVDLPNIGREGHTHLHHIVSNYDTLDEIMIFTQADPFDLIAPAVNTTEQMVQKAMTVPADDVTPFNDALFHDVADWGKIDWNSSAQKLWITANQIKSLQLAPYTPAQFWTMVVGGEHPPAIRAMHGGTFAVRRETIRKLPKEAYQKALNEFETANSTNPEVGFFMERMWAPMFSEKYRLPSVQNP</sequence>
<accession>A0A135SSP5</accession>
<dbReference type="PANTHER" id="PTHR37490">
    <property type="entry name" value="EXPRESSED PROTEIN"/>
    <property type="match status" value="1"/>
</dbReference>
<evidence type="ECO:0000313" key="4">
    <source>
        <dbReference type="Proteomes" id="UP000070328"/>
    </source>
</evidence>
<gene>
    <name evidence="3" type="ORF">CSIM01_06059</name>
</gene>
<name>A0A135SSP5_9PEZI</name>
<proteinExistence type="predicted"/>
<feature type="region of interest" description="Disordered" evidence="1">
    <location>
        <begin position="105"/>
        <end position="132"/>
    </location>
</feature>
<dbReference type="PANTHER" id="PTHR37490:SF1">
    <property type="entry name" value="GLYCOSYLTRANSFERASE 2-LIKE DOMAIN-CONTAINING PROTEIN"/>
    <property type="match status" value="1"/>
</dbReference>
<feature type="compositionally biased region" description="Basic and acidic residues" evidence="1">
    <location>
        <begin position="105"/>
        <end position="118"/>
    </location>
</feature>
<dbReference type="Pfam" id="PF11913">
    <property type="entry name" value="DUF3431"/>
    <property type="match status" value="1"/>
</dbReference>
<reference evidence="3 4" key="1">
    <citation type="submission" date="2014-02" db="EMBL/GenBank/DDBJ databases">
        <title>The genome sequence of Colletotrichum simmondsii CBS122122.</title>
        <authorList>
            <person name="Baroncelli R."/>
            <person name="Thon M.R."/>
        </authorList>
    </citation>
    <scope>NUCLEOTIDE SEQUENCE [LARGE SCALE GENOMIC DNA]</scope>
    <source>
        <strain evidence="3 4">CBS122122</strain>
    </source>
</reference>
<keyword evidence="2" id="KW-0732">Signal</keyword>
<evidence type="ECO:0000313" key="3">
    <source>
        <dbReference type="EMBL" id="KXH38922.1"/>
    </source>
</evidence>
<feature type="signal peptide" evidence="2">
    <location>
        <begin position="1"/>
        <end position="18"/>
    </location>
</feature>
<dbReference type="OrthoDB" id="28755at2759"/>
<dbReference type="AlphaFoldDB" id="A0A135SSP5"/>
<dbReference type="EMBL" id="JFBX01000431">
    <property type="protein sequence ID" value="KXH38922.1"/>
    <property type="molecule type" value="Genomic_DNA"/>
</dbReference>
<organism evidence="3 4">
    <name type="scientific">Colletotrichum simmondsii</name>
    <dbReference type="NCBI Taxonomy" id="703756"/>
    <lineage>
        <taxon>Eukaryota</taxon>
        <taxon>Fungi</taxon>
        <taxon>Dikarya</taxon>
        <taxon>Ascomycota</taxon>
        <taxon>Pezizomycotina</taxon>
        <taxon>Sordariomycetes</taxon>
        <taxon>Hypocreomycetidae</taxon>
        <taxon>Glomerellales</taxon>
        <taxon>Glomerellaceae</taxon>
        <taxon>Colletotrichum</taxon>
        <taxon>Colletotrichum acutatum species complex</taxon>
    </lineage>
</organism>
<dbReference type="InterPro" id="IPR021838">
    <property type="entry name" value="DUF3431"/>
</dbReference>